<keyword evidence="8 11" id="KW-0378">Hydrolase</keyword>
<dbReference type="GO" id="GO:0004843">
    <property type="term" value="F:cysteine-type deubiquitinase activity"/>
    <property type="evidence" value="ECO:0007669"/>
    <property type="project" value="UniProtKB-UniRule"/>
</dbReference>
<dbReference type="Pfam" id="PF17807">
    <property type="entry name" value="zf-UBP_var"/>
    <property type="match status" value="1"/>
</dbReference>
<evidence type="ECO:0000256" key="2">
    <source>
        <dbReference type="ARBA" id="ARBA00009085"/>
    </source>
</evidence>
<dbReference type="InterPro" id="IPR018200">
    <property type="entry name" value="USP_CS"/>
</dbReference>
<evidence type="ECO:0000259" key="16">
    <source>
        <dbReference type="PROSITE" id="PS50235"/>
    </source>
</evidence>
<evidence type="ECO:0000256" key="6">
    <source>
        <dbReference type="ARBA" id="ARBA00022771"/>
    </source>
</evidence>
<dbReference type="PROSITE" id="PS00972">
    <property type="entry name" value="USP_1"/>
    <property type="match status" value="1"/>
</dbReference>
<dbReference type="PIRSF" id="PIRSF016308">
    <property type="entry name" value="UBP"/>
    <property type="match status" value="1"/>
</dbReference>
<organism evidence="18 19">
    <name type="scientific">Catenaria anguillulae PL171</name>
    <dbReference type="NCBI Taxonomy" id="765915"/>
    <lineage>
        <taxon>Eukaryota</taxon>
        <taxon>Fungi</taxon>
        <taxon>Fungi incertae sedis</taxon>
        <taxon>Blastocladiomycota</taxon>
        <taxon>Blastocladiomycetes</taxon>
        <taxon>Blastocladiales</taxon>
        <taxon>Catenariaceae</taxon>
        <taxon>Catenaria</taxon>
    </lineage>
</organism>
<comment type="similarity">
    <text evidence="2 11">Belongs to the peptidase C19 family.</text>
</comment>
<dbReference type="Gene3D" id="3.30.40.10">
    <property type="entry name" value="Zinc/RING finger domain, C3HC4 (zinc finger)"/>
    <property type="match status" value="2"/>
</dbReference>
<dbReference type="PROSITE" id="PS50030">
    <property type="entry name" value="UBA"/>
    <property type="match status" value="2"/>
</dbReference>
<dbReference type="GO" id="GO:0016579">
    <property type="term" value="P:protein deubiquitination"/>
    <property type="evidence" value="ECO:0007669"/>
    <property type="project" value="InterPro"/>
</dbReference>
<feature type="active site" description="Nucleophile" evidence="12">
    <location>
        <position position="307"/>
    </location>
</feature>
<keyword evidence="4 11" id="KW-0479">Metal-binding</keyword>
<dbReference type="InterPro" id="IPR009060">
    <property type="entry name" value="UBA-like_sf"/>
</dbReference>
<dbReference type="CDD" id="cd14386">
    <property type="entry name" value="UBA2_UBP5"/>
    <property type="match status" value="1"/>
</dbReference>
<dbReference type="SUPFAM" id="SSF46934">
    <property type="entry name" value="UBA-like"/>
    <property type="match status" value="1"/>
</dbReference>
<feature type="active site" description="Proton acceptor" evidence="12">
    <location>
        <position position="753"/>
    </location>
</feature>
<dbReference type="InterPro" id="IPR041432">
    <property type="entry name" value="UBP13_Znf-UBP_var"/>
</dbReference>
<feature type="binding site" evidence="13">
    <location>
        <position position="190"/>
    </location>
    <ligand>
        <name>Zn(2+)</name>
        <dbReference type="ChEBI" id="CHEBI:29105"/>
    </ligand>
</feature>
<dbReference type="EC" id="3.4.19.12" evidence="11"/>
<dbReference type="GO" id="GO:0005634">
    <property type="term" value="C:nucleus"/>
    <property type="evidence" value="ECO:0007669"/>
    <property type="project" value="TreeGrafter"/>
</dbReference>
<evidence type="ECO:0000256" key="12">
    <source>
        <dbReference type="PIRSR" id="PIRSR016308-1"/>
    </source>
</evidence>
<dbReference type="InterPro" id="IPR013083">
    <property type="entry name" value="Znf_RING/FYVE/PHD"/>
</dbReference>
<dbReference type="PROSITE" id="PS50235">
    <property type="entry name" value="USP_3"/>
    <property type="match status" value="1"/>
</dbReference>
<dbReference type="OrthoDB" id="361536at2759"/>
<dbReference type="InterPro" id="IPR015940">
    <property type="entry name" value="UBA"/>
</dbReference>
<evidence type="ECO:0000256" key="1">
    <source>
        <dbReference type="ARBA" id="ARBA00000707"/>
    </source>
</evidence>
<dbReference type="InterPro" id="IPR001394">
    <property type="entry name" value="Peptidase_C19_UCH"/>
</dbReference>
<dbReference type="SUPFAM" id="SSF54001">
    <property type="entry name" value="Cysteine proteinases"/>
    <property type="match status" value="1"/>
</dbReference>
<evidence type="ECO:0000256" key="4">
    <source>
        <dbReference type="ARBA" id="ARBA00022723"/>
    </source>
</evidence>
<feature type="domain" description="UBP-type" evidence="17">
    <location>
        <begin position="2"/>
        <end position="105"/>
    </location>
</feature>
<dbReference type="Pfam" id="PF00627">
    <property type="entry name" value="UBA"/>
    <property type="match status" value="1"/>
</dbReference>
<evidence type="ECO:0000256" key="13">
    <source>
        <dbReference type="PIRSR" id="PIRSR016308-3"/>
    </source>
</evidence>
<reference evidence="18 19" key="1">
    <citation type="submission" date="2016-07" db="EMBL/GenBank/DDBJ databases">
        <title>Pervasive Adenine N6-methylation of Active Genes in Fungi.</title>
        <authorList>
            <consortium name="DOE Joint Genome Institute"/>
            <person name="Mondo S.J."/>
            <person name="Dannebaum R.O."/>
            <person name="Kuo R.C."/>
            <person name="Labutti K."/>
            <person name="Haridas S."/>
            <person name="Kuo A."/>
            <person name="Salamov A."/>
            <person name="Ahrendt S.R."/>
            <person name="Lipzen A."/>
            <person name="Sullivan W."/>
            <person name="Andreopoulos W.B."/>
            <person name="Clum A."/>
            <person name="Lindquist E."/>
            <person name="Daum C."/>
            <person name="Ramamoorthy G.K."/>
            <person name="Gryganskyi A."/>
            <person name="Culley D."/>
            <person name="Magnuson J.K."/>
            <person name="James T.Y."/>
            <person name="O'Malley M.A."/>
            <person name="Stajich J.E."/>
            <person name="Spatafora J.W."/>
            <person name="Visel A."/>
            <person name="Grigoriev I.V."/>
        </authorList>
    </citation>
    <scope>NUCLEOTIDE SEQUENCE [LARGE SCALE GENOMIC DNA]</scope>
    <source>
        <strain evidence="18 19">PL171</strain>
    </source>
</reference>
<dbReference type="PANTHER" id="PTHR24006:SF664">
    <property type="entry name" value="UBIQUITIN CARBOXYL-TERMINAL HYDROLASE"/>
    <property type="match status" value="1"/>
</dbReference>
<evidence type="ECO:0000259" key="17">
    <source>
        <dbReference type="PROSITE" id="PS50271"/>
    </source>
</evidence>
<dbReference type="EMBL" id="MCFL01000073">
    <property type="protein sequence ID" value="ORZ30846.1"/>
    <property type="molecule type" value="Genomic_DNA"/>
</dbReference>
<sequence>MSPCTHISRARAPPASANVYKDECTQCFNTWDHQDGVDVCLTCFNSGCGTTHSLIHAQRTGHPLAVNLRRTPKIRDSSPPPKMTKLAIAAESDADKFDMHTKVKCFDCNEPNLTTTNTPLPSIVDAVLKASSASMQNEVKAWELELEACEHTVCLEQTEAKRLDATTAHCGQCDLKENLWLCLTCGHLGCGRAQYGGLAGNGHALAHATSCSGHSVAVKLGTITPDGGADVYCYACNDERLDPYLADHMARFGVNLAQVVKTEKSLVEMQIEQNLKFEFEMTSADGQNMPPVAGPWLRGLANLGNSCYLASVVQCMFRIPEMRDRYLSGADEHQLTCSAASHAECWECQWIKLARGLAEGGKVPDPSLGHGNAAVTPAMFKHMVAKGHKEFSGMRQQDASEFLQYLLKQIAQHERMSAKSDPSQVFDFKQLQTIRCLQCQGVRVAEMDASVVNLMVPDEALKAALAKEKEAQAAEEAAKGQPEAAKKADAADGFVTVDAAACLRQAMSETVEFDCPRCAKRVQGIKTTGFKTFPKYLAIVSQRFTYDNWVPKKSNVHVAWPHVAESHAPQDLSFLHVSVGPNDHVLQDAPAAPQPDSPELEQLLSFGLPRGKARRALRLNGNNLEAALNWAMDNPEDVDEAEEDAIQRGGGSAAPAAPAADEGAISMLADMGFTRSQALLGLLETGNNVERAIEWLFSHPDELANADNAIAGGAGAGEAAAAQTKRSDVETETARYALEMFINHKGPSMHCGHYIAHVTVEDGKWVMLNDDRVVVNPSPKGLLEEAYVYVLRRLD</sequence>
<dbReference type="STRING" id="765915.A0A1Y2H8D6"/>
<dbReference type="SUPFAM" id="SSF57850">
    <property type="entry name" value="RING/U-box"/>
    <property type="match status" value="2"/>
</dbReference>
<dbReference type="Pfam" id="PF02148">
    <property type="entry name" value="zf-UBP"/>
    <property type="match status" value="1"/>
</dbReference>
<evidence type="ECO:0000256" key="8">
    <source>
        <dbReference type="ARBA" id="ARBA00022801"/>
    </source>
</evidence>
<feature type="domain" description="UBP-type" evidence="17">
    <location>
        <begin position="147"/>
        <end position="256"/>
    </location>
</feature>
<dbReference type="FunFam" id="3.30.40.10:FF:000396">
    <property type="entry name" value="Ubiquitin carboxyl-terminal hydrolase"/>
    <property type="match status" value="1"/>
</dbReference>
<keyword evidence="19" id="KW-1185">Reference proteome</keyword>
<gene>
    <name evidence="18" type="ORF">BCR44DRAFT_1393110</name>
</gene>
<dbReference type="SMART" id="SM00165">
    <property type="entry name" value="UBA"/>
    <property type="match status" value="2"/>
</dbReference>
<name>A0A1Y2H8D6_9FUNG</name>
<comment type="catalytic activity">
    <reaction evidence="1 11">
        <text>Thiol-dependent hydrolysis of ester, thioester, amide, peptide and isopeptide bonds formed by the C-terminal Gly of ubiquitin (a 76-residue protein attached to proteins as an intracellular targeting signal).</text>
        <dbReference type="EC" id="3.4.19.12"/>
    </reaction>
</comment>
<dbReference type="InterPro" id="IPR038765">
    <property type="entry name" value="Papain-like_cys_pep_sf"/>
</dbReference>
<evidence type="ECO:0000313" key="18">
    <source>
        <dbReference type="EMBL" id="ORZ30846.1"/>
    </source>
</evidence>
<dbReference type="Proteomes" id="UP000193411">
    <property type="component" value="Unassembled WGS sequence"/>
</dbReference>
<dbReference type="GO" id="GO:0008270">
    <property type="term" value="F:zinc ion binding"/>
    <property type="evidence" value="ECO:0007669"/>
    <property type="project" value="UniProtKB-UniRule"/>
</dbReference>
<dbReference type="AlphaFoldDB" id="A0A1Y2H8D6"/>
<feature type="binding site" evidence="13">
    <location>
        <position position="203"/>
    </location>
    <ligand>
        <name>Zn(2+)</name>
        <dbReference type="ChEBI" id="CHEBI:29105"/>
    </ligand>
</feature>
<keyword evidence="10 11" id="KW-0862">Zinc</keyword>
<evidence type="ECO:0000313" key="19">
    <source>
        <dbReference type="Proteomes" id="UP000193411"/>
    </source>
</evidence>
<dbReference type="PANTHER" id="PTHR24006">
    <property type="entry name" value="UBIQUITIN CARBOXYL-TERMINAL HYDROLASE"/>
    <property type="match status" value="1"/>
</dbReference>
<dbReference type="InterPro" id="IPR028889">
    <property type="entry name" value="USP"/>
</dbReference>
<feature type="domain" description="UBA" evidence="15">
    <location>
        <begin position="594"/>
        <end position="634"/>
    </location>
</feature>
<protein>
    <recommendedName>
        <fullName evidence="11">Ubiquitin carboxyl-terminal hydrolase</fullName>
        <ecNumber evidence="11">3.4.19.12</ecNumber>
    </recommendedName>
</protein>
<dbReference type="Gene3D" id="1.10.8.10">
    <property type="entry name" value="DNA helicase RuvA subunit, C-terminal domain"/>
    <property type="match status" value="2"/>
</dbReference>
<evidence type="ECO:0000256" key="3">
    <source>
        <dbReference type="ARBA" id="ARBA00022670"/>
    </source>
</evidence>
<keyword evidence="3 11" id="KW-0645">Protease</keyword>
<dbReference type="InterPro" id="IPR016652">
    <property type="entry name" value="Ubiquitinyl_hydrolase"/>
</dbReference>
<evidence type="ECO:0000256" key="11">
    <source>
        <dbReference type="PIRNR" id="PIRNR016308"/>
    </source>
</evidence>
<keyword evidence="6 14" id="KW-0863">Zinc-finger</keyword>
<feature type="domain" description="USP" evidence="16">
    <location>
        <begin position="298"/>
        <end position="794"/>
    </location>
</feature>
<evidence type="ECO:0000256" key="14">
    <source>
        <dbReference type="PROSITE-ProRule" id="PRU00502"/>
    </source>
</evidence>
<comment type="caution">
    <text evidence="18">The sequence shown here is derived from an EMBL/GenBank/DDBJ whole genome shotgun (WGS) entry which is preliminary data.</text>
</comment>
<proteinExistence type="inferred from homology"/>
<dbReference type="GO" id="GO:0006508">
    <property type="term" value="P:proteolysis"/>
    <property type="evidence" value="ECO:0007669"/>
    <property type="project" value="UniProtKB-KW"/>
</dbReference>
<keyword evidence="7 11" id="KW-0833">Ubl conjugation pathway</keyword>
<feature type="binding site" evidence="13">
    <location>
        <position position="170"/>
    </location>
    <ligand>
        <name>Zn(2+)</name>
        <dbReference type="ChEBI" id="CHEBI:29105"/>
    </ligand>
</feature>
<keyword evidence="5" id="KW-0677">Repeat</keyword>
<evidence type="ECO:0000256" key="7">
    <source>
        <dbReference type="ARBA" id="ARBA00022786"/>
    </source>
</evidence>
<feature type="domain" description="UBA" evidence="15">
    <location>
        <begin position="659"/>
        <end position="699"/>
    </location>
</feature>
<dbReference type="PROSITE" id="PS50271">
    <property type="entry name" value="ZF_UBP"/>
    <property type="match status" value="2"/>
</dbReference>
<dbReference type="InterPro" id="IPR001607">
    <property type="entry name" value="Znf_UBP"/>
</dbReference>
<dbReference type="Pfam" id="PF00443">
    <property type="entry name" value="UCH"/>
    <property type="match status" value="1"/>
</dbReference>
<evidence type="ECO:0000259" key="15">
    <source>
        <dbReference type="PROSITE" id="PS50030"/>
    </source>
</evidence>
<dbReference type="Gene3D" id="3.90.70.10">
    <property type="entry name" value="Cysteine proteinases"/>
    <property type="match status" value="2"/>
</dbReference>
<feature type="binding site" evidence="13">
    <location>
        <position position="173"/>
    </location>
    <ligand>
        <name>Zn(2+)</name>
        <dbReference type="ChEBI" id="CHEBI:29105"/>
    </ligand>
</feature>
<dbReference type="SMART" id="SM00290">
    <property type="entry name" value="ZnF_UBP"/>
    <property type="match status" value="2"/>
</dbReference>
<evidence type="ECO:0000256" key="9">
    <source>
        <dbReference type="ARBA" id="ARBA00022807"/>
    </source>
</evidence>
<accession>A0A1Y2H8D6</accession>
<dbReference type="GO" id="GO:0005829">
    <property type="term" value="C:cytosol"/>
    <property type="evidence" value="ECO:0007669"/>
    <property type="project" value="TreeGrafter"/>
</dbReference>
<dbReference type="InterPro" id="IPR050164">
    <property type="entry name" value="Peptidase_C19"/>
</dbReference>
<evidence type="ECO:0000256" key="5">
    <source>
        <dbReference type="ARBA" id="ARBA00022737"/>
    </source>
</evidence>
<keyword evidence="9 11" id="KW-0788">Thiol protease</keyword>
<evidence type="ECO:0000256" key="10">
    <source>
        <dbReference type="ARBA" id="ARBA00022833"/>
    </source>
</evidence>